<evidence type="ECO:0000313" key="8">
    <source>
        <dbReference type="Proteomes" id="UP000054560"/>
    </source>
</evidence>
<gene>
    <name evidence="7" type="ORF">SARC_15024</name>
</gene>
<feature type="non-terminal residue" evidence="7">
    <location>
        <position position="62"/>
    </location>
</feature>
<dbReference type="Proteomes" id="UP000054560">
    <property type="component" value="Unassembled WGS sequence"/>
</dbReference>
<dbReference type="GeneID" id="25915528"/>
<feature type="region of interest" description="Disordered" evidence="6">
    <location>
        <begin position="18"/>
        <end position="62"/>
    </location>
</feature>
<dbReference type="RefSeq" id="XP_014146320.1">
    <property type="nucleotide sequence ID" value="XM_014290845.1"/>
</dbReference>
<evidence type="ECO:0000256" key="2">
    <source>
        <dbReference type="ARBA" id="ARBA00022448"/>
    </source>
</evidence>
<name>A0A0L0F8I4_9EUKA</name>
<dbReference type="EMBL" id="KQ247081">
    <property type="protein sequence ID" value="KNC72418.1"/>
    <property type="molecule type" value="Genomic_DNA"/>
</dbReference>
<dbReference type="eggNOG" id="KOG1772">
    <property type="taxonomic scope" value="Eukaryota"/>
</dbReference>
<keyword evidence="2 5" id="KW-0813">Transport</keyword>
<dbReference type="Gene3D" id="1.20.5.620">
    <property type="entry name" value="F1F0 ATP synthase subunit B, membrane domain"/>
    <property type="match status" value="1"/>
</dbReference>
<dbReference type="STRING" id="667725.A0A0L0F8I4"/>
<dbReference type="Pfam" id="PF03179">
    <property type="entry name" value="V-ATPase_G"/>
    <property type="match status" value="1"/>
</dbReference>
<dbReference type="GO" id="GO:0000221">
    <property type="term" value="C:vacuolar proton-transporting V-type ATPase, V1 domain"/>
    <property type="evidence" value="ECO:0007669"/>
    <property type="project" value="TreeGrafter"/>
</dbReference>
<keyword evidence="8" id="KW-1185">Reference proteome</keyword>
<evidence type="ECO:0000256" key="3">
    <source>
        <dbReference type="ARBA" id="ARBA00022781"/>
    </source>
</evidence>
<dbReference type="InterPro" id="IPR005124">
    <property type="entry name" value="V-ATPase_G"/>
</dbReference>
<evidence type="ECO:0000256" key="4">
    <source>
        <dbReference type="ARBA" id="ARBA00023065"/>
    </source>
</evidence>
<proteinExistence type="inferred from homology"/>
<evidence type="ECO:0000256" key="6">
    <source>
        <dbReference type="SAM" id="MobiDB-lite"/>
    </source>
</evidence>
<keyword evidence="3 5" id="KW-0375">Hydrogen ion transport</keyword>
<sequence>MSLEQSQGIQALLAAEKASTETINKARKKKQMRLKQAQEEAEAEVQRYKQEREQQFQSWSAQ</sequence>
<dbReference type="GO" id="GO:0016887">
    <property type="term" value="F:ATP hydrolysis activity"/>
    <property type="evidence" value="ECO:0007669"/>
    <property type="project" value="TreeGrafter"/>
</dbReference>
<comment type="function">
    <text evidence="5">Subunit of the V1 complex of vacuolar(H+)-ATPase (V-ATPase), a multisubunit enzyme composed of a peripheral complex (V1) that hydrolyzes ATP and a membrane integral complex (V0) that translocates protons. V-ATPase is responsible for acidifying and maintaining the pH of intracellular compartments and in some cell types, is targeted to the plasma membrane, where it is responsible for acidifying the extracellular environment.</text>
</comment>
<protein>
    <recommendedName>
        <fullName evidence="5">V-type proton ATPase subunit G</fullName>
    </recommendedName>
</protein>
<dbReference type="FunFam" id="1.20.5.620:FF:000004">
    <property type="entry name" value="V-type proton ATPase subunit G"/>
    <property type="match status" value="1"/>
</dbReference>
<comment type="subunit">
    <text evidence="5">V-ATPase is a heteromultimeric enzyme made up of two complexes: the ATP-hydrolytic V1 complex and the proton translocation V0 complex.</text>
</comment>
<dbReference type="NCBIfam" id="TIGR01147">
    <property type="entry name" value="V_ATP_synt_G"/>
    <property type="match status" value="1"/>
</dbReference>
<dbReference type="AlphaFoldDB" id="A0A0L0F8I4"/>
<evidence type="ECO:0000256" key="5">
    <source>
        <dbReference type="RuleBase" id="RU364019"/>
    </source>
</evidence>
<accession>A0A0L0F8I4</accession>
<dbReference type="OrthoDB" id="250802at2759"/>
<keyword evidence="4 5" id="KW-0406">Ion transport</keyword>
<dbReference type="PANTHER" id="PTHR12713:SF11">
    <property type="entry name" value="V-TYPE PROTON ATPASE SUBUNIT G"/>
    <property type="match status" value="1"/>
</dbReference>
<evidence type="ECO:0000256" key="1">
    <source>
        <dbReference type="ARBA" id="ARBA00010066"/>
    </source>
</evidence>
<dbReference type="PANTHER" id="PTHR12713">
    <property type="entry name" value="VACUOLAR ATP SYNTHASE SUBUNIT G"/>
    <property type="match status" value="1"/>
</dbReference>
<reference evidence="7 8" key="1">
    <citation type="submission" date="2011-02" db="EMBL/GenBank/DDBJ databases">
        <title>The Genome Sequence of Sphaeroforma arctica JP610.</title>
        <authorList>
            <consortium name="The Broad Institute Genome Sequencing Platform"/>
            <person name="Russ C."/>
            <person name="Cuomo C."/>
            <person name="Young S.K."/>
            <person name="Zeng Q."/>
            <person name="Gargeya S."/>
            <person name="Alvarado L."/>
            <person name="Berlin A."/>
            <person name="Chapman S.B."/>
            <person name="Chen Z."/>
            <person name="Freedman E."/>
            <person name="Gellesch M."/>
            <person name="Goldberg J."/>
            <person name="Griggs A."/>
            <person name="Gujja S."/>
            <person name="Heilman E."/>
            <person name="Heiman D."/>
            <person name="Howarth C."/>
            <person name="Mehta T."/>
            <person name="Neiman D."/>
            <person name="Pearson M."/>
            <person name="Roberts A."/>
            <person name="Saif S."/>
            <person name="Shea T."/>
            <person name="Shenoy N."/>
            <person name="Sisk P."/>
            <person name="Stolte C."/>
            <person name="Sykes S."/>
            <person name="White J."/>
            <person name="Yandava C."/>
            <person name="Burger G."/>
            <person name="Gray M.W."/>
            <person name="Holland P.W.H."/>
            <person name="King N."/>
            <person name="Lang F.B.F."/>
            <person name="Roger A.J."/>
            <person name="Ruiz-Trillo I."/>
            <person name="Haas B."/>
            <person name="Nusbaum C."/>
            <person name="Birren B."/>
        </authorList>
    </citation>
    <scope>NUCLEOTIDE SEQUENCE [LARGE SCALE GENOMIC DNA]</scope>
    <source>
        <strain evidence="7 8">JP610</strain>
    </source>
</reference>
<organism evidence="7 8">
    <name type="scientific">Sphaeroforma arctica JP610</name>
    <dbReference type="NCBI Taxonomy" id="667725"/>
    <lineage>
        <taxon>Eukaryota</taxon>
        <taxon>Ichthyosporea</taxon>
        <taxon>Ichthyophonida</taxon>
        <taxon>Sphaeroforma</taxon>
    </lineage>
</organism>
<feature type="compositionally biased region" description="Basic and acidic residues" evidence="6">
    <location>
        <begin position="44"/>
        <end position="54"/>
    </location>
</feature>
<evidence type="ECO:0000313" key="7">
    <source>
        <dbReference type="EMBL" id="KNC72418.1"/>
    </source>
</evidence>
<dbReference type="GO" id="GO:0046961">
    <property type="term" value="F:proton-transporting ATPase activity, rotational mechanism"/>
    <property type="evidence" value="ECO:0007669"/>
    <property type="project" value="InterPro"/>
</dbReference>
<comment type="similarity">
    <text evidence="1 5">Belongs to the V-ATPase G subunit family.</text>
</comment>